<evidence type="ECO:0000313" key="1">
    <source>
        <dbReference type="EMBL" id="MFC2251168.1"/>
    </source>
</evidence>
<accession>A0ABV6ZG65</accession>
<dbReference type="RefSeq" id="WP_394311574.1">
    <property type="nucleotide sequence ID" value="NZ_JBHGPK010000005.1"/>
</dbReference>
<reference evidence="1 2" key="1">
    <citation type="submission" date="2024-09" db="EMBL/GenBank/DDBJ databases">
        <title>Description of Labrys sedimenti sp. nov., isolated from a diclofenac-degrading enrichment culture, and genome-based reclassification of Labrys portucalensis as a later heterotypic synonym of Labrys neptuniae.</title>
        <authorList>
            <person name="Tancsics A."/>
            <person name="Csepanyi A."/>
        </authorList>
    </citation>
    <scope>NUCLEOTIDE SEQUENCE [LARGE SCALE GENOMIC DNA]</scope>
    <source>
        <strain evidence="1 2">LMG 23412</strain>
    </source>
</reference>
<dbReference type="Proteomes" id="UP001595190">
    <property type="component" value="Unassembled WGS sequence"/>
</dbReference>
<organism evidence="1 2">
    <name type="scientific">Labrys neptuniae</name>
    <dbReference type="NCBI Taxonomy" id="376174"/>
    <lineage>
        <taxon>Bacteria</taxon>
        <taxon>Pseudomonadati</taxon>
        <taxon>Pseudomonadota</taxon>
        <taxon>Alphaproteobacteria</taxon>
        <taxon>Hyphomicrobiales</taxon>
        <taxon>Xanthobacteraceae</taxon>
        <taxon>Labrys</taxon>
    </lineage>
</organism>
<comment type="caution">
    <text evidence="1">The sequence shown here is derived from an EMBL/GenBank/DDBJ whole genome shotgun (WGS) entry which is preliminary data.</text>
</comment>
<protein>
    <recommendedName>
        <fullName evidence="3">DUF2312 domain-containing protein</fullName>
    </recommendedName>
</protein>
<evidence type="ECO:0000313" key="2">
    <source>
        <dbReference type="Proteomes" id="UP001595190"/>
    </source>
</evidence>
<evidence type="ECO:0008006" key="3">
    <source>
        <dbReference type="Google" id="ProtNLM"/>
    </source>
</evidence>
<name>A0ABV6ZG65_9HYPH</name>
<proteinExistence type="predicted"/>
<gene>
    <name evidence="1" type="ORF">ACETRX_16185</name>
</gene>
<dbReference type="EMBL" id="JBHGPK010000005">
    <property type="protein sequence ID" value="MFC2251168.1"/>
    <property type="molecule type" value="Genomic_DNA"/>
</dbReference>
<sequence length="156" mass="17709">MMNDDLIERLELGVPSCGMHDDNETELFDIDDANNTMIEAAHALRAQDAEIARCHARLEIDYEYNVDVTKHEFARVAAPMENRLLREDGIARRDATVDKLRLHLNNALEISDRYRYALWAIIECVQYSADSNPVWAQIANKVLAETSDLPPRDGPG</sequence>